<evidence type="ECO:0000256" key="3">
    <source>
        <dbReference type="ARBA" id="ARBA00022679"/>
    </source>
</evidence>
<dbReference type="InterPro" id="IPR018484">
    <property type="entry name" value="FGGY_N"/>
</dbReference>
<dbReference type="Proteomes" id="UP000279275">
    <property type="component" value="Unassembled WGS sequence"/>
</dbReference>
<evidence type="ECO:0000256" key="4">
    <source>
        <dbReference type="ARBA" id="ARBA00022777"/>
    </source>
</evidence>
<evidence type="ECO:0000259" key="8">
    <source>
        <dbReference type="Pfam" id="PF02782"/>
    </source>
</evidence>
<proteinExistence type="inferred from homology"/>
<dbReference type="CDD" id="cd07804">
    <property type="entry name" value="ASKHA_NBD_FGGY_RrXK-like"/>
    <property type="match status" value="1"/>
</dbReference>
<evidence type="ECO:0000256" key="6">
    <source>
        <dbReference type="SAM" id="MobiDB-lite"/>
    </source>
</evidence>
<reference evidence="9 10" key="1">
    <citation type="submission" date="2018-10" db="EMBL/GenBank/DDBJ databases">
        <title>Isolation from cow dung.</title>
        <authorList>
            <person name="Ling L."/>
        </authorList>
    </citation>
    <scope>NUCLEOTIDE SEQUENCE [LARGE SCALE GENOMIC DNA]</scope>
    <source>
        <strain evidence="9 10">NEAU-LL90</strain>
    </source>
</reference>
<dbReference type="Pfam" id="PF00370">
    <property type="entry name" value="FGGY_N"/>
    <property type="match status" value="1"/>
</dbReference>
<keyword evidence="10" id="KW-1185">Reference proteome</keyword>
<dbReference type="Gene3D" id="3.30.420.40">
    <property type="match status" value="2"/>
</dbReference>
<dbReference type="Pfam" id="PF02782">
    <property type="entry name" value="FGGY_C"/>
    <property type="match status" value="1"/>
</dbReference>
<feature type="compositionally biased region" description="Low complexity" evidence="6">
    <location>
        <begin position="490"/>
        <end position="500"/>
    </location>
</feature>
<dbReference type="InterPro" id="IPR043129">
    <property type="entry name" value="ATPase_NBD"/>
</dbReference>
<keyword evidence="2" id="KW-0119">Carbohydrate metabolism</keyword>
<dbReference type="OrthoDB" id="9805576at2"/>
<feature type="region of interest" description="Disordered" evidence="6">
    <location>
        <begin position="490"/>
        <end position="512"/>
    </location>
</feature>
<dbReference type="InterPro" id="IPR018485">
    <property type="entry name" value="FGGY_C"/>
</dbReference>
<dbReference type="SUPFAM" id="SSF53067">
    <property type="entry name" value="Actin-like ATPase domain"/>
    <property type="match status" value="2"/>
</dbReference>
<dbReference type="InterPro" id="IPR050406">
    <property type="entry name" value="FGGY_Carb_Kinase"/>
</dbReference>
<accession>A0A3M2L745</accession>
<evidence type="ECO:0000256" key="5">
    <source>
        <dbReference type="RuleBase" id="RU003733"/>
    </source>
</evidence>
<dbReference type="InterPro" id="IPR018483">
    <property type="entry name" value="Carb_kinase_FGGY_CS"/>
</dbReference>
<keyword evidence="4 5" id="KW-0418">Kinase</keyword>
<feature type="domain" description="Carbohydrate kinase FGGY N-terminal" evidence="7">
    <location>
        <begin position="1"/>
        <end position="241"/>
    </location>
</feature>
<dbReference type="PIRSF" id="PIRSF000538">
    <property type="entry name" value="GlpK"/>
    <property type="match status" value="1"/>
</dbReference>
<protein>
    <submittedName>
        <fullName evidence="9">Sugar kinase</fullName>
    </submittedName>
</protein>
<dbReference type="GO" id="GO:0016773">
    <property type="term" value="F:phosphotransferase activity, alcohol group as acceptor"/>
    <property type="evidence" value="ECO:0007669"/>
    <property type="project" value="InterPro"/>
</dbReference>
<evidence type="ECO:0000313" key="9">
    <source>
        <dbReference type="EMBL" id="RMI32363.1"/>
    </source>
</evidence>
<gene>
    <name evidence="9" type="ORF">EBN03_15470</name>
</gene>
<keyword evidence="2" id="KW-0859">Xylose metabolism</keyword>
<evidence type="ECO:0000256" key="2">
    <source>
        <dbReference type="ARBA" id="ARBA00022629"/>
    </source>
</evidence>
<dbReference type="PANTHER" id="PTHR43095">
    <property type="entry name" value="SUGAR KINASE"/>
    <property type="match status" value="1"/>
</dbReference>
<sequence length="512" mass="53833">MFLGIDLGTSSSKGVLVDEYGTVVARAERAHGVSTPRPGWAEHDAETVWWADFVAIAAELVAACGDRNRLRALAVSGIGPCLLPADASGNPLRPAILYGVDTRATAEIAELNAELGEAAVLARSGSPLTTQAVGPKLRWVARHEPAVAADTRMLLMASSFLVHRLTGRYVLDHQSASQCVPMYDLRRREWAMDRSEAVAPGLILPELCWPTEIVGQVTPAAAAVTGLPAGLPVTTGTIDAWAEAASVGVRAPGDAMIMYGTTMFLVQVLTDPHPHPGLWSTCGTWPGTYTLAAGMATSGAVTDWLRRLVGGEFADLIRAADEVPAGSRGLILVPYFAGERTPLFDPDARGLVAGLTLGHGRAELYRAALEGIGYGVRHNLEAMAAAGGHARRLVAVGGGTKGGLWTRIVSDIIGLPQQLPAETVGACLGDALLAAEATGLDTSRWNPVVATVEPDPARTARYDGYYAHYRRLYESTRDTTHFLAAEHRSAAAPGYGPESPSGGGSGHRVPGH</sequence>
<dbReference type="GO" id="GO:0042732">
    <property type="term" value="P:D-xylose metabolic process"/>
    <property type="evidence" value="ECO:0007669"/>
    <property type="project" value="UniProtKB-KW"/>
</dbReference>
<dbReference type="GO" id="GO:0016301">
    <property type="term" value="F:kinase activity"/>
    <property type="evidence" value="ECO:0007669"/>
    <property type="project" value="UniProtKB-KW"/>
</dbReference>
<evidence type="ECO:0000313" key="10">
    <source>
        <dbReference type="Proteomes" id="UP000279275"/>
    </source>
</evidence>
<evidence type="ECO:0000256" key="1">
    <source>
        <dbReference type="ARBA" id="ARBA00009156"/>
    </source>
</evidence>
<dbReference type="AlphaFoldDB" id="A0A3M2L745"/>
<dbReference type="PANTHER" id="PTHR43095:SF5">
    <property type="entry name" value="XYLULOSE KINASE"/>
    <property type="match status" value="1"/>
</dbReference>
<dbReference type="RefSeq" id="WP_122188706.1">
    <property type="nucleotide sequence ID" value="NZ_RFFH01000005.1"/>
</dbReference>
<feature type="domain" description="Carbohydrate kinase FGGY C-terminal" evidence="8">
    <location>
        <begin position="255"/>
        <end position="436"/>
    </location>
</feature>
<dbReference type="EMBL" id="RFFH01000005">
    <property type="protein sequence ID" value="RMI32363.1"/>
    <property type="molecule type" value="Genomic_DNA"/>
</dbReference>
<dbReference type="InterPro" id="IPR000577">
    <property type="entry name" value="Carb_kinase_FGGY"/>
</dbReference>
<keyword evidence="3 5" id="KW-0808">Transferase</keyword>
<organism evidence="9 10">
    <name type="scientific">Nocardia stercoris</name>
    <dbReference type="NCBI Taxonomy" id="2483361"/>
    <lineage>
        <taxon>Bacteria</taxon>
        <taxon>Bacillati</taxon>
        <taxon>Actinomycetota</taxon>
        <taxon>Actinomycetes</taxon>
        <taxon>Mycobacteriales</taxon>
        <taxon>Nocardiaceae</taxon>
        <taxon>Nocardia</taxon>
    </lineage>
</organism>
<evidence type="ECO:0000259" key="7">
    <source>
        <dbReference type="Pfam" id="PF00370"/>
    </source>
</evidence>
<comment type="caution">
    <text evidence="9">The sequence shown here is derived from an EMBL/GenBank/DDBJ whole genome shotgun (WGS) entry which is preliminary data.</text>
</comment>
<dbReference type="PROSITE" id="PS00445">
    <property type="entry name" value="FGGY_KINASES_2"/>
    <property type="match status" value="1"/>
</dbReference>
<name>A0A3M2L745_9NOCA</name>
<comment type="similarity">
    <text evidence="1 5">Belongs to the FGGY kinase family.</text>
</comment>